<dbReference type="InterPro" id="IPR037049">
    <property type="entry name" value="DUF1214_C_sf"/>
</dbReference>
<dbReference type="PANTHER" id="PTHR36509">
    <property type="entry name" value="BLL3101 PROTEIN"/>
    <property type="match status" value="1"/>
</dbReference>
<dbReference type="SUPFAM" id="SSF160935">
    <property type="entry name" value="VPA0735-like"/>
    <property type="match status" value="1"/>
</dbReference>
<dbReference type="KEGG" id="lmt:LMRG_00206"/>
<dbReference type="InterPro" id="IPR037050">
    <property type="entry name" value="DUF1254_sf"/>
</dbReference>
<dbReference type="RefSeq" id="WP_014600556.1">
    <property type="nucleotide sequence ID" value="NC_017544.1"/>
</dbReference>
<dbReference type="Pfam" id="PF06863">
    <property type="entry name" value="DUF1254"/>
    <property type="match status" value="1"/>
</dbReference>
<evidence type="ECO:0000313" key="3">
    <source>
        <dbReference type="EMBL" id="AEO05526.1"/>
    </source>
</evidence>
<gene>
    <name evidence="3" type="ordered locus">LMRG_00206</name>
</gene>
<accession>A0A0H3GHZ6</accession>
<dbReference type="Pfam" id="PF06742">
    <property type="entry name" value="DUF1214"/>
    <property type="match status" value="1"/>
</dbReference>
<protein>
    <recommendedName>
        <fullName evidence="5">DUF1254 domain-containing protein</fullName>
    </recommendedName>
</protein>
<evidence type="ECO:0000313" key="4">
    <source>
        <dbReference type="Proteomes" id="UP000001288"/>
    </source>
</evidence>
<sequence>MATQKNLVDLATKAYIYGFPFIFNTQQIERYVTVGIGGTKQVPFNNFTHASRLAEPSDKFVSVNNDTIYSNAPIDVSAGPVVLSVPDTSGRYYVLQFVDAWSNNFAYVGKRATGTSAGKFLLTPPNWNGDVPADMIEIKFPTNIGIIIGRLACDGEADLPTVRELQEQLKITPLNEGKEVDGFPEYDRSLGKELAFFEQLRVYMAQFPPAERDLVKQESFAPIGLMEKGVSPYSNPSEELKNALIEGAKAGLANIKKATTNFKSENGWGLTQHLFDYNADFFEIGTKKSLDWVIEDREEAYIIRAVSAITALWGNHGYEAVYLMTWTDTDGNALNGKNKYTLELNPIPPVDSFWSITMYDLPEYFLCENLINRYSIGDRTPGIQYNDDGGIAIVVSKDEPTDPKERANWLPAPDAEFRPMFRLYNPQQPLVDGSYHFPGFEKK</sequence>
<dbReference type="EMBL" id="CP002002">
    <property type="protein sequence ID" value="AEO05526.1"/>
    <property type="molecule type" value="Genomic_DNA"/>
</dbReference>
<feature type="domain" description="DUF1254" evidence="2">
    <location>
        <begin position="44"/>
        <end position="173"/>
    </location>
</feature>
<evidence type="ECO:0000259" key="2">
    <source>
        <dbReference type="Pfam" id="PF06863"/>
    </source>
</evidence>
<name>A0A0H3GHZ6_LISM4</name>
<dbReference type="InterPro" id="IPR010621">
    <property type="entry name" value="DUF1214"/>
</dbReference>
<dbReference type="Gene3D" id="2.60.40.1610">
    <property type="entry name" value="Domain of unknown function DUF1254"/>
    <property type="match status" value="1"/>
</dbReference>
<reference evidence="4" key="1">
    <citation type="submission" date="2010-04" db="EMBL/GenBank/DDBJ databases">
        <title>The genome sequence of Listeria monocytogenes strain 10403S.</title>
        <authorList>
            <consortium name="The Broad Institute Genome Sequencing Platform"/>
            <consortium name="The Broad Institute Genome Sequencing Center for Infectious Disease."/>
            <person name="Borowsky M."/>
            <person name="Borodovsky M."/>
            <person name="Young S.K."/>
            <person name="Zeng Q."/>
            <person name="Koehrsen M."/>
            <person name="Fitzgerald M."/>
            <person name="Wiedmann M."/>
            <person name="Swaminathan B."/>
            <person name="Lauer P."/>
            <person name="Portnoy D."/>
            <person name="Cossart P."/>
            <person name="Buchrieser C."/>
            <person name="Higgins D."/>
            <person name="Abouelleil A."/>
            <person name="Alvarado L."/>
            <person name="Arachchi H.M."/>
            <person name="Berlin A."/>
            <person name="Borenstein D."/>
            <person name="Brown A."/>
            <person name="Chapman S.B."/>
            <person name="Chen Z."/>
            <person name="Dunbar C.D."/>
            <person name="Engels R."/>
            <person name="Freedman E."/>
            <person name="Gearin G."/>
            <person name="Gellesch M."/>
            <person name="Goldberg J."/>
            <person name="Griggs A."/>
            <person name="Gujja S."/>
            <person name="Heilman E."/>
            <person name="Heiman D."/>
            <person name="Howarth C."/>
            <person name="Jen D."/>
            <person name="Larson L."/>
            <person name="Lui A."/>
            <person name="MacDonald J."/>
            <person name="Mehta T."/>
            <person name="Montmayeur A."/>
            <person name="Neiman D."/>
            <person name="Park D."/>
            <person name="Pearson M."/>
            <person name="Priest M."/>
            <person name="Richards J."/>
            <person name="Roberts A."/>
            <person name="Saif S."/>
            <person name="Shea T."/>
            <person name="Shenoy N."/>
            <person name="Sisk P."/>
            <person name="Stolte C."/>
            <person name="Sykes S."/>
            <person name="Walk T."/>
            <person name="White J."/>
            <person name="Yandava C."/>
            <person name="Haas B."/>
            <person name="Nusbaum C."/>
            <person name="Birren B."/>
        </authorList>
    </citation>
    <scope>NUCLEOTIDE SEQUENCE [LARGE SCALE GENOMIC DNA]</scope>
    <source>
        <strain evidence="4">10403S</strain>
    </source>
</reference>
<dbReference type="Gene3D" id="2.60.120.600">
    <property type="entry name" value="Domain of unknown function DUF1214, C-terminal domain"/>
    <property type="match status" value="1"/>
</dbReference>
<dbReference type="InterPro" id="IPR010679">
    <property type="entry name" value="DUF1254"/>
</dbReference>
<evidence type="ECO:0008006" key="5">
    <source>
        <dbReference type="Google" id="ProtNLM"/>
    </source>
</evidence>
<organism evidence="3 4">
    <name type="scientific">Listeria monocytogenes serotype 1/2a (strain 10403S)</name>
    <dbReference type="NCBI Taxonomy" id="393133"/>
    <lineage>
        <taxon>Bacteria</taxon>
        <taxon>Bacillati</taxon>
        <taxon>Bacillota</taxon>
        <taxon>Bacilli</taxon>
        <taxon>Bacillales</taxon>
        <taxon>Listeriaceae</taxon>
        <taxon>Listeria</taxon>
    </lineage>
</organism>
<dbReference type="Proteomes" id="UP000001288">
    <property type="component" value="Chromosome"/>
</dbReference>
<dbReference type="AlphaFoldDB" id="A0A0H3GHZ6"/>
<evidence type="ECO:0000259" key="1">
    <source>
        <dbReference type="Pfam" id="PF06742"/>
    </source>
</evidence>
<feature type="domain" description="DUF1214" evidence="1">
    <location>
        <begin position="319"/>
        <end position="428"/>
    </location>
</feature>
<proteinExistence type="predicted"/>
<dbReference type="HOGENOM" id="CLU_027269_1_1_9"/>
<dbReference type="PANTHER" id="PTHR36509:SF2">
    <property type="entry name" value="BLL3101 PROTEIN"/>
    <property type="match status" value="1"/>
</dbReference>